<dbReference type="PROSITE" id="PS00108">
    <property type="entry name" value="PROTEIN_KINASE_ST"/>
    <property type="match status" value="1"/>
</dbReference>
<dbReference type="InterPro" id="IPR008271">
    <property type="entry name" value="Ser/Thr_kinase_AS"/>
</dbReference>
<keyword evidence="4" id="KW-0547">Nucleotide-binding</keyword>
<dbReference type="OrthoDB" id="10250725at2759"/>
<feature type="coiled-coil region" evidence="9">
    <location>
        <begin position="319"/>
        <end position="346"/>
    </location>
</feature>
<dbReference type="PANTHER" id="PTHR44899">
    <property type="entry name" value="CAMK FAMILY PROTEIN KINASE"/>
    <property type="match status" value="1"/>
</dbReference>
<keyword evidence="6" id="KW-0067">ATP-binding</keyword>
<dbReference type="AlphaFoldDB" id="A0A2D3V1H2"/>
<keyword evidence="2" id="KW-0723">Serine/threonine-protein kinase</keyword>
<keyword evidence="13" id="KW-1185">Reference proteome</keyword>
<feature type="region of interest" description="Disordered" evidence="10">
    <location>
        <begin position="459"/>
        <end position="486"/>
    </location>
</feature>
<dbReference type="SMART" id="SM00220">
    <property type="entry name" value="S_TKc"/>
    <property type="match status" value="1"/>
</dbReference>
<dbReference type="Pfam" id="PF00069">
    <property type="entry name" value="Pkinase"/>
    <property type="match status" value="2"/>
</dbReference>
<sequence>MATDADYEVLEKIGQGSFGVIRKVRRKGDGEVLCRKEISYTRMSDREKEQLHAELRILESLRHPNIVQYCHRQHLKSSHDLHLYMEYCGNGDLGGYIRKLKERNRLADEDFVWTIFAQLVSALYRCHYGEDPPPAGKEGDARKGKTLVSKQGHTVILHRDLKPENVFLGENNSVKLGDFGLSKIIASHDFASTYVGTPFYMSPEICAAERYSHHSDIWSLGCIIYELASRQVPFEARSHMELVLKIKNGRIKPLPSQYSQDLTDAISWCLKTDPRQRPDCAQLLSFANIKVARTRLEQAEALGQMDKVVRERDAISGKLTAAQKLISDLQVEVTKLKEANKKVEMEWHARATLAIDQKVQEASDKHRTQLLAQFEAAIDQRAEEKLALHLASLPASQQLDPASSHIRSSTPPPGNKQTTAAFASFSSKLPESDTSSLPEVLEDSLPIDTDLTSLSLYDTLPEEPDENEASPLANRRMKPPPKKAVRKPFTRAKTLANCNFNVRDSPMDVHMASPSPYKGLGLSPRRVVHTGETGKGELRGEVPLKRNIFSVAAEKENRAPVRGRTLVELHGRSPAKWRAEVHGEEMPSPFIKRR</sequence>
<dbReference type="CDD" id="cd08217">
    <property type="entry name" value="STKc_Nek2"/>
    <property type="match status" value="1"/>
</dbReference>
<evidence type="ECO:0000256" key="7">
    <source>
        <dbReference type="ARBA" id="ARBA00047899"/>
    </source>
</evidence>
<comment type="catalytic activity">
    <reaction evidence="7">
        <text>L-threonyl-[protein] + ATP = O-phospho-L-threonyl-[protein] + ADP + H(+)</text>
        <dbReference type="Rhea" id="RHEA:46608"/>
        <dbReference type="Rhea" id="RHEA-COMP:11060"/>
        <dbReference type="Rhea" id="RHEA-COMP:11605"/>
        <dbReference type="ChEBI" id="CHEBI:15378"/>
        <dbReference type="ChEBI" id="CHEBI:30013"/>
        <dbReference type="ChEBI" id="CHEBI:30616"/>
        <dbReference type="ChEBI" id="CHEBI:61977"/>
        <dbReference type="ChEBI" id="CHEBI:456216"/>
        <dbReference type="EC" id="2.7.11.1"/>
    </reaction>
</comment>
<keyword evidence="3" id="KW-0808">Transferase</keyword>
<organism evidence="12 13">
    <name type="scientific">Ramularia collo-cygni</name>
    <dbReference type="NCBI Taxonomy" id="112498"/>
    <lineage>
        <taxon>Eukaryota</taxon>
        <taxon>Fungi</taxon>
        <taxon>Dikarya</taxon>
        <taxon>Ascomycota</taxon>
        <taxon>Pezizomycotina</taxon>
        <taxon>Dothideomycetes</taxon>
        <taxon>Dothideomycetidae</taxon>
        <taxon>Mycosphaerellales</taxon>
        <taxon>Mycosphaerellaceae</taxon>
        <taxon>Ramularia</taxon>
    </lineage>
</organism>
<protein>
    <recommendedName>
        <fullName evidence="1">non-specific serine/threonine protein kinase</fullName>
        <ecNumber evidence="1">2.7.11.1</ecNumber>
    </recommendedName>
</protein>
<evidence type="ECO:0000256" key="10">
    <source>
        <dbReference type="SAM" id="MobiDB-lite"/>
    </source>
</evidence>
<reference evidence="12 13" key="1">
    <citation type="submission" date="2016-03" db="EMBL/GenBank/DDBJ databases">
        <authorList>
            <person name="Ploux O."/>
        </authorList>
    </citation>
    <scope>NUCLEOTIDE SEQUENCE [LARGE SCALE GENOMIC DNA]</scope>
    <source>
        <strain evidence="12 13">URUG2</strain>
    </source>
</reference>
<dbReference type="GeneID" id="35599537"/>
<feature type="region of interest" description="Disordered" evidence="10">
    <location>
        <begin position="397"/>
        <end position="419"/>
    </location>
</feature>
<comment type="catalytic activity">
    <reaction evidence="8">
        <text>L-seryl-[protein] + ATP = O-phospho-L-seryl-[protein] + ADP + H(+)</text>
        <dbReference type="Rhea" id="RHEA:17989"/>
        <dbReference type="Rhea" id="RHEA-COMP:9863"/>
        <dbReference type="Rhea" id="RHEA-COMP:11604"/>
        <dbReference type="ChEBI" id="CHEBI:15378"/>
        <dbReference type="ChEBI" id="CHEBI:29999"/>
        <dbReference type="ChEBI" id="CHEBI:30616"/>
        <dbReference type="ChEBI" id="CHEBI:83421"/>
        <dbReference type="ChEBI" id="CHEBI:456216"/>
        <dbReference type="EC" id="2.7.11.1"/>
    </reaction>
</comment>
<evidence type="ECO:0000256" key="3">
    <source>
        <dbReference type="ARBA" id="ARBA00022679"/>
    </source>
</evidence>
<evidence type="ECO:0000256" key="6">
    <source>
        <dbReference type="ARBA" id="ARBA00022840"/>
    </source>
</evidence>
<evidence type="ECO:0000256" key="1">
    <source>
        <dbReference type="ARBA" id="ARBA00012513"/>
    </source>
</evidence>
<dbReference type="EC" id="2.7.11.1" evidence="1"/>
<dbReference type="STRING" id="112498.A0A2D3V1H2"/>
<dbReference type="InterPro" id="IPR051131">
    <property type="entry name" value="NEK_Ser/Thr_kinase_NIMA"/>
</dbReference>
<dbReference type="Gene3D" id="1.10.510.10">
    <property type="entry name" value="Transferase(Phosphotransferase) domain 1"/>
    <property type="match status" value="2"/>
</dbReference>
<evidence type="ECO:0000313" key="12">
    <source>
        <dbReference type="EMBL" id="CZT18517.1"/>
    </source>
</evidence>
<gene>
    <name evidence="12" type="ORF">RCC_04362</name>
</gene>
<dbReference type="PROSITE" id="PS50011">
    <property type="entry name" value="PROTEIN_KINASE_DOM"/>
    <property type="match status" value="1"/>
</dbReference>
<dbReference type="SUPFAM" id="SSF56112">
    <property type="entry name" value="Protein kinase-like (PK-like)"/>
    <property type="match status" value="1"/>
</dbReference>
<dbReference type="Proteomes" id="UP000225277">
    <property type="component" value="Unassembled WGS sequence"/>
</dbReference>
<evidence type="ECO:0000313" key="13">
    <source>
        <dbReference type="Proteomes" id="UP000225277"/>
    </source>
</evidence>
<dbReference type="EMBL" id="FJUY01000006">
    <property type="protein sequence ID" value="CZT18517.1"/>
    <property type="molecule type" value="Genomic_DNA"/>
</dbReference>
<dbReference type="InterPro" id="IPR011009">
    <property type="entry name" value="Kinase-like_dom_sf"/>
</dbReference>
<dbReference type="InterPro" id="IPR000719">
    <property type="entry name" value="Prot_kinase_dom"/>
</dbReference>
<feature type="domain" description="Protein kinase" evidence="11">
    <location>
        <begin position="7"/>
        <end position="291"/>
    </location>
</feature>
<evidence type="ECO:0000256" key="9">
    <source>
        <dbReference type="SAM" id="Coils"/>
    </source>
</evidence>
<evidence type="ECO:0000256" key="2">
    <source>
        <dbReference type="ARBA" id="ARBA00022527"/>
    </source>
</evidence>
<evidence type="ECO:0000256" key="8">
    <source>
        <dbReference type="ARBA" id="ARBA00048679"/>
    </source>
</evidence>
<dbReference type="RefSeq" id="XP_023625407.1">
    <property type="nucleotide sequence ID" value="XM_023769639.1"/>
</dbReference>
<evidence type="ECO:0000256" key="4">
    <source>
        <dbReference type="ARBA" id="ARBA00022741"/>
    </source>
</evidence>
<dbReference type="GO" id="GO:0005524">
    <property type="term" value="F:ATP binding"/>
    <property type="evidence" value="ECO:0007669"/>
    <property type="project" value="UniProtKB-KW"/>
</dbReference>
<evidence type="ECO:0000256" key="5">
    <source>
        <dbReference type="ARBA" id="ARBA00022777"/>
    </source>
</evidence>
<name>A0A2D3V1H2_9PEZI</name>
<accession>A0A2D3V1H2</accession>
<dbReference type="GO" id="GO:0004674">
    <property type="term" value="F:protein serine/threonine kinase activity"/>
    <property type="evidence" value="ECO:0007669"/>
    <property type="project" value="UniProtKB-KW"/>
</dbReference>
<keyword evidence="5 12" id="KW-0418">Kinase</keyword>
<proteinExistence type="predicted"/>
<dbReference type="Gene3D" id="3.30.200.20">
    <property type="entry name" value="Phosphorylase Kinase, domain 1"/>
    <property type="match status" value="1"/>
</dbReference>
<evidence type="ECO:0000259" key="11">
    <source>
        <dbReference type="PROSITE" id="PS50011"/>
    </source>
</evidence>
<dbReference type="PANTHER" id="PTHR44899:SF10">
    <property type="entry name" value="NIMA-RELATED KINASE 2"/>
    <property type="match status" value="1"/>
</dbReference>
<keyword evidence="9" id="KW-0175">Coiled coil</keyword>
<feature type="compositionally biased region" description="Basic residues" evidence="10">
    <location>
        <begin position="475"/>
        <end position="486"/>
    </location>
</feature>